<protein>
    <submittedName>
        <fullName evidence="5">Uncharacterized protein</fullName>
    </submittedName>
</protein>
<keyword evidence="4" id="KW-0472">Membrane</keyword>
<dbReference type="SUPFAM" id="SSF52540">
    <property type="entry name" value="P-loop containing nucleoside triphosphate hydrolases"/>
    <property type="match status" value="1"/>
</dbReference>
<reference evidence="5" key="1">
    <citation type="submission" date="2021-01" db="EMBL/GenBank/DDBJ databases">
        <authorList>
            <person name="Corre E."/>
            <person name="Pelletier E."/>
            <person name="Niang G."/>
            <person name="Scheremetjew M."/>
            <person name="Finn R."/>
            <person name="Kale V."/>
            <person name="Holt S."/>
            <person name="Cochrane G."/>
            <person name="Meng A."/>
            <person name="Brown T."/>
            <person name="Cohen L."/>
        </authorList>
    </citation>
    <scope>NUCLEOTIDE SEQUENCE</scope>
    <source>
        <strain evidence="5">Pbaha01</strain>
    </source>
</reference>
<dbReference type="InterPro" id="IPR027417">
    <property type="entry name" value="P-loop_NTPase"/>
</dbReference>
<organism evidence="5">
    <name type="scientific">Pyrodinium bahamense</name>
    <dbReference type="NCBI Taxonomy" id="73915"/>
    <lineage>
        <taxon>Eukaryota</taxon>
        <taxon>Sar</taxon>
        <taxon>Alveolata</taxon>
        <taxon>Dinophyceae</taxon>
        <taxon>Gonyaulacales</taxon>
        <taxon>Pyrocystaceae</taxon>
        <taxon>Pyrodinium</taxon>
    </lineage>
</organism>
<dbReference type="InterPro" id="IPR036770">
    <property type="entry name" value="Ankyrin_rpt-contain_sf"/>
</dbReference>
<dbReference type="PANTHER" id="PTHR24173:SF74">
    <property type="entry name" value="ANKYRIN REPEAT DOMAIN-CONTAINING PROTEIN 16"/>
    <property type="match status" value="1"/>
</dbReference>
<dbReference type="Gene3D" id="3.90.1200.10">
    <property type="match status" value="1"/>
</dbReference>
<proteinExistence type="predicted"/>
<dbReference type="PROSITE" id="PS50297">
    <property type="entry name" value="ANK_REP_REGION"/>
    <property type="match status" value="1"/>
</dbReference>
<evidence type="ECO:0000256" key="2">
    <source>
        <dbReference type="ARBA" id="ARBA00023043"/>
    </source>
</evidence>
<dbReference type="SUPFAM" id="SSF48403">
    <property type="entry name" value="Ankyrin repeat"/>
    <property type="match status" value="1"/>
</dbReference>
<evidence type="ECO:0000313" key="5">
    <source>
        <dbReference type="EMBL" id="CAD8355939.1"/>
    </source>
</evidence>
<feature type="repeat" description="ANK" evidence="3">
    <location>
        <begin position="1156"/>
        <end position="1188"/>
    </location>
</feature>
<dbReference type="EMBL" id="HBEG01018665">
    <property type="protein sequence ID" value="CAD8355939.1"/>
    <property type="molecule type" value="Transcribed_RNA"/>
</dbReference>
<gene>
    <name evidence="5" type="ORF">PBAH0796_LOCUS11306</name>
</gene>
<dbReference type="Gene3D" id="1.25.40.20">
    <property type="entry name" value="Ankyrin repeat-containing domain"/>
    <property type="match status" value="1"/>
</dbReference>
<evidence type="ECO:0000256" key="1">
    <source>
        <dbReference type="ARBA" id="ARBA00022737"/>
    </source>
</evidence>
<keyword evidence="4" id="KW-1133">Transmembrane helix</keyword>
<dbReference type="SMART" id="SM00248">
    <property type="entry name" value="ANK"/>
    <property type="match status" value="3"/>
</dbReference>
<dbReference type="SUPFAM" id="SSF56112">
    <property type="entry name" value="Protein kinase-like (PK-like)"/>
    <property type="match status" value="1"/>
</dbReference>
<sequence>MPSSVLKFDTEENVRDEMALTDQYGGLFGLTTPKVKAAHFLEGVDPHDPSGLMQIDLCGGMFGLPEFASAPPVHTFASVIQAELTSSERKVDVVPIINEALERRMHGFTMSSRSVKKVDLASMYKIVRFVGHGVLNRAAEGAKRAKKAQALGAGFLNPPEIDDLDPEGCFVRELCGKRKTAKQFFKEFVSHEPRFTSKFERQVVLGLCHNDLHGGNLLLDSQGLVWLIDFATVKNDTHVLMDLTKFMASCLFLYLQENVTEVHIRTFAKLLVTTPDATTALPLVGGTELKKDKTATFVLDLLTRLRHCMCIYEVGDDAPTNDGVPFALALFSWSARMLSYNEPSLYQKSRALYFALAGAHRVLWEAGVEVGPSALEWIQEFRAVWEGQKGRRLSTSATQVQNLEFEFEQEFPRYLAQVGTAEAWSTDFLTREKVHATDHCTAVSVSFSGRLFPRYVALSPVAKATLQRMHPIHERYLKPLLELEHFYGRLLILGNSGSGKSMLTRQLFSEIAQQQLIDMSKNDQKVQGISVVPLRLPLVDLGRFLEAEPDLPLDADPVSDLLTTWVQKKYGQDSVPHKLIMDVRNNCLSESHRRSSVMSSDSGGRRVSVGSKAADAANFGARLNEIRFESHATGLFLLLDGYDEVSSHKQGVLQYMSSLLQSEPAHVTVLTSRPTSIGNDETETLTQLGFASFMMSELTDADAEQIARVTLTRMKESPENIEAIAKDIRQDAYSTLRRVPLILTLLIHVIRKVNAQAAPCASQSTRTAEALKKTEIYQRAVRLILHQSDAAKFALREGQSDQAMVRRLEMLKSVRARKLFQTISWHCHTKRARSFRWADLAEVSNDAEMLTLFREAFDQGRMPIFEKVDSAGDPMVQFNHLSFQELMAGEYASAILQHAHSNSATEAYINFFTSNSSKSLERDRLSEMWWIQVWMHVCEMVHPDAFKEWCAILAQDEQAKLKVGKIFSFSGCGENCRWIVKEVYWDEAAIEAPARMTCLQAMLQGYPPLILKGKVHMHSAEWHHEGVATLLRHAVRTSQRKLIASLLDLKVHYGLYDEGGESAFAALLMDVALPNLDLFLDRKVLFAPTFGFHMRNRIFEMWAKWKTDPKNWEVLGYSPAVRAMRRLPECWVLQQARSGTLTLTPEIDPNFAEPSTKLTPLMVAAGSGQVDLLRTLLENRADVHAEDAARCTALTFAAECSKDEPKGTLECMKLLLNARADVNHKSGRPDDWIDYARRYGRVLGSAPAVALMGGREKLELLCDAGYDLAQDTIMPVWFKACLGSNMDILRYLKDKVDISEPLRFSIPEDKEGPFVNGWQHLASSLVIHSKDVVRFILDAKVDINEIMGRGATSYSLMFTAMATDPAFMVSQDTGHLTELLDRGFALNRKNRKGELRQRLYTPYFVFTAIFLVSNPAALMWLFDNKVDLTVKNFLGSVWKNLQILYKGGKSVFLDCYRDWEMMQAARADQ</sequence>
<name>A0A7S0FFN2_9DINO</name>
<evidence type="ECO:0000256" key="4">
    <source>
        <dbReference type="SAM" id="Phobius"/>
    </source>
</evidence>
<dbReference type="PROSITE" id="PS50088">
    <property type="entry name" value="ANK_REPEAT"/>
    <property type="match status" value="1"/>
</dbReference>
<accession>A0A7S0FFN2</accession>
<dbReference type="InterPro" id="IPR011009">
    <property type="entry name" value="Kinase-like_dom_sf"/>
</dbReference>
<feature type="transmembrane region" description="Helical" evidence="4">
    <location>
        <begin position="1400"/>
        <end position="1422"/>
    </location>
</feature>
<dbReference type="InterPro" id="IPR002110">
    <property type="entry name" value="Ankyrin_rpt"/>
</dbReference>
<evidence type="ECO:0000256" key="3">
    <source>
        <dbReference type="PROSITE-ProRule" id="PRU00023"/>
    </source>
</evidence>
<keyword evidence="2 3" id="KW-0040">ANK repeat</keyword>
<keyword evidence="1" id="KW-0677">Repeat</keyword>
<keyword evidence="4" id="KW-0812">Transmembrane</keyword>
<dbReference type="Pfam" id="PF12796">
    <property type="entry name" value="Ank_2"/>
    <property type="match status" value="1"/>
</dbReference>
<dbReference type="PANTHER" id="PTHR24173">
    <property type="entry name" value="ANKYRIN REPEAT CONTAINING"/>
    <property type="match status" value="1"/>
</dbReference>